<gene>
    <name evidence="2" type="ORF">HHL27_19125</name>
</gene>
<proteinExistence type="predicted"/>
<organism evidence="2 3">
    <name type="scientific">Novosphingobium olei</name>
    <dbReference type="NCBI Taxonomy" id="2728851"/>
    <lineage>
        <taxon>Bacteria</taxon>
        <taxon>Pseudomonadati</taxon>
        <taxon>Pseudomonadota</taxon>
        <taxon>Alphaproteobacteria</taxon>
        <taxon>Sphingomonadales</taxon>
        <taxon>Sphingomonadaceae</taxon>
        <taxon>Novosphingobium</taxon>
    </lineage>
</organism>
<keyword evidence="3" id="KW-1185">Reference proteome</keyword>
<name>A0A7Y0BSI5_9SPHN</name>
<reference evidence="2 3" key="1">
    <citation type="submission" date="2020-04" db="EMBL/GenBank/DDBJ databases">
        <title>Novosphingobium sp. TW-4 isolated from soil.</title>
        <authorList>
            <person name="Dahal R.H."/>
            <person name="Chaudhary D.K."/>
        </authorList>
    </citation>
    <scope>NUCLEOTIDE SEQUENCE [LARGE SCALE GENOMIC DNA]</scope>
    <source>
        <strain evidence="2 3">TW-4</strain>
    </source>
</reference>
<evidence type="ECO:0000259" key="1">
    <source>
        <dbReference type="Pfam" id="PF09995"/>
    </source>
</evidence>
<feature type="domain" description="ER-bound oxygenase mpaB/mpaB'/Rubber oxygenase catalytic" evidence="1">
    <location>
        <begin position="154"/>
        <end position="308"/>
    </location>
</feature>
<dbReference type="RefSeq" id="WP_169494998.1">
    <property type="nucleotide sequence ID" value="NZ_JABBGM010000013.1"/>
</dbReference>
<dbReference type="AlphaFoldDB" id="A0A7Y0BSI5"/>
<protein>
    <submittedName>
        <fullName evidence="2">DUF2236 domain-containing protein</fullName>
    </submittedName>
</protein>
<dbReference type="EMBL" id="JABBGM010000013">
    <property type="protein sequence ID" value="NML95790.1"/>
    <property type="molecule type" value="Genomic_DNA"/>
</dbReference>
<dbReference type="InterPro" id="IPR037473">
    <property type="entry name" value="Lcp-like"/>
</dbReference>
<dbReference type="Pfam" id="PF09995">
    <property type="entry name" value="MPAB_Lcp_cat"/>
    <property type="match status" value="1"/>
</dbReference>
<evidence type="ECO:0000313" key="3">
    <source>
        <dbReference type="Proteomes" id="UP000583556"/>
    </source>
</evidence>
<dbReference type="PANTHER" id="PTHR37539">
    <property type="entry name" value="SECRETED PROTEIN-RELATED"/>
    <property type="match status" value="1"/>
</dbReference>
<dbReference type="GO" id="GO:0016491">
    <property type="term" value="F:oxidoreductase activity"/>
    <property type="evidence" value="ECO:0007669"/>
    <property type="project" value="InterPro"/>
</dbReference>
<dbReference type="Proteomes" id="UP000583556">
    <property type="component" value="Unassembled WGS sequence"/>
</dbReference>
<accession>A0A7Y0BSI5</accession>
<dbReference type="InterPro" id="IPR018713">
    <property type="entry name" value="MPAB/Lcp_cat_dom"/>
</dbReference>
<dbReference type="PANTHER" id="PTHR37539:SF1">
    <property type="entry name" value="ER-BOUND OXYGENASE MPAB_MPAB'_RUBBER OXYGENASE CATALYTIC DOMAIN-CONTAINING PROTEIN"/>
    <property type="match status" value="1"/>
</dbReference>
<comment type="caution">
    <text evidence="2">The sequence shown here is derived from an EMBL/GenBank/DDBJ whole genome shotgun (WGS) entry which is preliminary data.</text>
</comment>
<sequence>MPTPIADLRGRIEAQTTDNPAMYGSVDFAIRPERLLGESADDIARSELRGYPDVAARLLDNRELMERMAAYTLMGDSVADPYAALIPELGFKRLVDMLVEACDKGVDKVEGAPPELVTFIRSMEATPAWVDMKLVEEGARLQRVAFANFAPWAIRGAFIATFMNKYAALPMALTGTLSNKTAARRIKETATFFGTSVLPGALHRFGAGFKAAAMVRLMHSMVRFNVLSRGRWDQKVYGIPIPQVDQMPAGLISDFLISSKVIKEGREHFTPEERAQIELSRYRCFLLGLPEDLLADTPRGIVDAWNARALSLRSGFDEATCGGLLRATMEADLVDASTPAGKMRDRLERSFAKVYFMQNFCDGSERTAASFGVRIRPIDKMRAAAVGLTLMGQVQAYGVAAKTPIVRHLADRRLVGKVRGYLGSLGHAEFTTDATKYKPAPELKPAA</sequence>
<evidence type="ECO:0000313" key="2">
    <source>
        <dbReference type="EMBL" id="NML95790.1"/>
    </source>
</evidence>